<evidence type="ECO:0000313" key="4">
    <source>
        <dbReference type="Proteomes" id="UP000319143"/>
    </source>
</evidence>
<dbReference type="GO" id="GO:0016020">
    <property type="term" value="C:membrane"/>
    <property type="evidence" value="ECO:0007669"/>
    <property type="project" value="InterPro"/>
</dbReference>
<gene>
    <name evidence="3" type="ORF">Poly41_15010</name>
</gene>
<feature type="transmembrane region" description="Helical" evidence="1">
    <location>
        <begin position="30"/>
        <end position="54"/>
    </location>
</feature>
<dbReference type="InterPro" id="IPR000620">
    <property type="entry name" value="EamA_dom"/>
</dbReference>
<feature type="transmembrane region" description="Helical" evidence="1">
    <location>
        <begin position="223"/>
        <end position="244"/>
    </location>
</feature>
<feature type="transmembrane region" description="Helical" evidence="1">
    <location>
        <begin position="192"/>
        <end position="211"/>
    </location>
</feature>
<dbReference type="Proteomes" id="UP000319143">
    <property type="component" value="Unassembled WGS sequence"/>
</dbReference>
<dbReference type="PANTHER" id="PTHR22911:SF137">
    <property type="entry name" value="SOLUTE CARRIER FAMILY 35 MEMBER G2-RELATED"/>
    <property type="match status" value="1"/>
</dbReference>
<keyword evidence="4" id="KW-1185">Reference proteome</keyword>
<proteinExistence type="predicted"/>
<feature type="domain" description="EamA" evidence="2">
    <location>
        <begin position="2"/>
        <end position="144"/>
    </location>
</feature>
<feature type="transmembrane region" description="Helical" evidence="1">
    <location>
        <begin position="283"/>
        <end position="299"/>
    </location>
</feature>
<comment type="caution">
    <text evidence="3">The sequence shown here is derived from an EMBL/GenBank/DDBJ whole genome shotgun (WGS) entry which is preliminary data.</text>
</comment>
<dbReference type="PANTHER" id="PTHR22911">
    <property type="entry name" value="ACYL-MALONYL CONDENSING ENZYME-RELATED"/>
    <property type="match status" value="1"/>
</dbReference>
<protein>
    <submittedName>
        <fullName evidence="3">EamA-like transporter family protein</fullName>
    </submittedName>
</protein>
<dbReference type="Gene3D" id="1.10.3730.20">
    <property type="match status" value="1"/>
</dbReference>
<keyword evidence="1" id="KW-0812">Transmembrane</keyword>
<evidence type="ECO:0000313" key="3">
    <source>
        <dbReference type="EMBL" id="TWU40666.1"/>
    </source>
</evidence>
<feature type="transmembrane region" description="Helical" evidence="1">
    <location>
        <begin position="131"/>
        <end position="149"/>
    </location>
</feature>
<dbReference type="Pfam" id="PF00892">
    <property type="entry name" value="EamA"/>
    <property type="match status" value="1"/>
</dbReference>
<name>A0A5C6E025_9BACT</name>
<organism evidence="3 4">
    <name type="scientific">Novipirellula artificiosorum</name>
    <dbReference type="NCBI Taxonomy" id="2528016"/>
    <lineage>
        <taxon>Bacteria</taxon>
        <taxon>Pseudomonadati</taxon>
        <taxon>Planctomycetota</taxon>
        <taxon>Planctomycetia</taxon>
        <taxon>Pirellulales</taxon>
        <taxon>Pirellulaceae</taxon>
        <taxon>Novipirellula</taxon>
    </lineage>
</organism>
<dbReference type="InterPro" id="IPR037185">
    <property type="entry name" value="EmrE-like"/>
</dbReference>
<reference evidence="3 4" key="1">
    <citation type="submission" date="2019-02" db="EMBL/GenBank/DDBJ databases">
        <title>Deep-cultivation of Planctomycetes and their phenomic and genomic characterization uncovers novel biology.</title>
        <authorList>
            <person name="Wiegand S."/>
            <person name="Jogler M."/>
            <person name="Boedeker C."/>
            <person name="Pinto D."/>
            <person name="Vollmers J."/>
            <person name="Rivas-Marin E."/>
            <person name="Kohn T."/>
            <person name="Peeters S.H."/>
            <person name="Heuer A."/>
            <person name="Rast P."/>
            <person name="Oberbeckmann S."/>
            <person name="Bunk B."/>
            <person name="Jeske O."/>
            <person name="Meyerdierks A."/>
            <person name="Storesund J.E."/>
            <person name="Kallscheuer N."/>
            <person name="Luecker S."/>
            <person name="Lage O.M."/>
            <person name="Pohl T."/>
            <person name="Merkel B.J."/>
            <person name="Hornburger P."/>
            <person name="Mueller R.-W."/>
            <person name="Bruemmer F."/>
            <person name="Labrenz M."/>
            <person name="Spormann A.M."/>
            <person name="Op Den Camp H."/>
            <person name="Overmann J."/>
            <person name="Amann R."/>
            <person name="Jetten M.S.M."/>
            <person name="Mascher T."/>
            <person name="Medema M.H."/>
            <person name="Devos D.P."/>
            <person name="Kaster A.-K."/>
            <person name="Ovreas L."/>
            <person name="Rohde M."/>
            <person name="Galperin M.Y."/>
            <person name="Jogler C."/>
        </authorList>
    </citation>
    <scope>NUCLEOTIDE SEQUENCE [LARGE SCALE GENOMIC DNA]</scope>
    <source>
        <strain evidence="3 4">Poly41</strain>
    </source>
</reference>
<dbReference type="OrthoDB" id="244774at2"/>
<accession>A0A5C6E025</accession>
<dbReference type="SUPFAM" id="SSF103481">
    <property type="entry name" value="Multidrug resistance efflux transporter EmrE"/>
    <property type="match status" value="2"/>
</dbReference>
<dbReference type="AlphaFoldDB" id="A0A5C6E025"/>
<keyword evidence="1" id="KW-0472">Membrane</keyword>
<keyword evidence="1" id="KW-1133">Transmembrane helix</keyword>
<sequence>MTWIGLSAVSALLLGFYDVAKKVAVRQNAVPVVLLISVSVGCTLWLPMILWSWVSVETVPHRLLRVDSLSLGEHGLLMAKSVLVGTSWTLAFFSLKRLPLSIAAPIRSTSPVWTIAIASLFLHERPTPTQWVGIAIVLTAFWVFSAVGLREGVKFHRDRGVAMMVAATLLGAISSIYDKFLLQTAAISPSTVQAWFSVYLVPVMIPMAVSWQQTQQKKTPFQWRPIILTICPLLLAADMVYFTALADPDALVSIVSVVRRCSVVISFLFGIRALGEANFWPKAACIVAILAGVAVLALGG</sequence>
<feature type="transmembrane region" description="Helical" evidence="1">
    <location>
        <begin position="161"/>
        <end position="180"/>
    </location>
</feature>
<evidence type="ECO:0000256" key="1">
    <source>
        <dbReference type="SAM" id="Phobius"/>
    </source>
</evidence>
<dbReference type="EMBL" id="SJPV01000002">
    <property type="protein sequence ID" value="TWU40666.1"/>
    <property type="molecule type" value="Genomic_DNA"/>
</dbReference>
<evidence type="ECO:0000259" key="2">
    <source>
        <dbReference type="Pfam" id="PF00892"/>
    </source>
</evidence>